<comment type="similarity">
    <text evidence="2">Belongs to the binding-protein-dependent transport system permease family. FecCD subfamily.</text>
</comment>
<dbReference type="PANTHER" id="PTHR30472:SF37">
    <property type="entry name" value="FE(3+) DICITRATE TRANSPORT SYSTEM PERMEASE PROTEIN FECD-RELATED"/>
    <property type="match status" value="1"/>
</dbReference>
<evidence type="ECO:0000256" key="8">
    <source>
        <dbReference type="SAM" id="Phobius"/>
    </source>
</evidence>
<proteinExistence type="inferred from homology"/>
<feature type="transmembrane region" description="Helical" evidence="8">
    <location>
        <begin position="29"/>
        <end position="49"/>
    </location>
</feature>
<evidence type="ECO:0000313" key="10">
    <source>
        <dbReference type="Proteomes" id="UP000321571"/>
    </source>
</evidence>
<dbReference type="AlphaFoldDB" id="A0A5C8NLE0"/>
<dbReference type="Pfam" id="PF01032">
    <property type="entry name" value="FecCD"/>
    <property type="match status" value="2"/>
</dbReference>
<evidence type="ECO:0000313" key="9">
    <source>
        <dbReference type="EMBL" id="TXL62068.1"/>
    </source>
</evidence>
<keyword evidence="7 8" id="KW-0472">Membrane</keyword>
<feature type="transmembrane region" description="Helical" evidence="8">
    <location>
        <begin position="141"/>
        <end position="160"/>
    </location>
</feature>
<evidence type="ECO:0000256" key="4">
    <source>
        <dbReference type="ARBA" id="ARBA00022475"/>
    </source>
</evidence>
<feature type="transmembrane region" description="Helical" evidence="8">
    <location>
        <begin position="419"/>
        <end position="444"/>
    </location>
</feature>
<evidence type="ECO:0000256" key="1">
    <source>
        <dbReference type="ARBA" id="ARBA00004651"/>
    </source>
</evidence>
<feature type="transmembrane region" description="Helical" evidence="8">
    <location>
        <begin position="338"/>
        <end position="357"/>
    </location>
</feature>
<evidence type="ECO:0000256" key="5">
    <source>
        <dbReference type="ARBA" id="ARBA00022692"/>
    </source>
</evidence>
<evidence type="ECO:0000256" key="3">
    <source>
        <dbReference type="ARBA" id="ARBA00022448"/>
    </source>
</evidence>
<keyword evidence="5 8" id="KW-0812">Transmembrane</keyword>
<dbReference type="InterPro" id="IPR000522">
    <property type="entry name" value="ABC_transptr_permease_BtuC"/>
</dbReference>
<feature type="transmembrane region" description="Helical" evidence="8">
    <location>
        <begin position="115"/>
        <end position="134"/>
    </location>
</feature>
<evidence type="ECO:0000256" key="6">
    <source>
        <dbReference type="ARBA" id="ARBA00022989"/>
    </source>
</evidence>
<dbReference type="EMBL" id="VDUX01000002">
    <property type="protein sequence ID" value="TXL62068.1"/>
    <property type="molecule type" value="Genomic_DNA"/>
</dbReference>
<dbReference type="SUPFAM" id="SSF81345">
    <property type="entry name" value="ABC transporter involved in vitamin B12 uptake, BtuC"/>
    <property type="match status" value="2"/>
</dbReference>
<dbReference type="InterPro" id="IPR037294">
    <property type="entry name" value="ABC_BtuC-like"/>
</dbReference>
<dbReference type="PANTHER" id="PTHR30472">
    <property type="entry name" value="FERRIC ENTEROBACTIN TRANSPORT SYSTEM PERMEASE PROTEIN"/>
    <property type="match status" value="1"/>
</dbReference>
<dbReference type="GO" id="GO:0022857">
    <property type="term" value="F:transmembrane transporter activity"/>
    <property type="evidence" value="ECO:0007669"/>
    <property type="project" value="InterPro"/>
</dbReference>
<dbReference type="OrthoDB" id="9782305at2"/>
<feature type="transmembrane region" description="Helical" evidence="8">
    <location>
        <begin position="456"/>
        <end position="478"/>
    </location>
</feature>
<feature type="transmembrane region" description="Helical" evidence="8">
    <location>
        <begin position="516"/>
        <end position="536"/>
    </location>
</feature>
<feature type="transmembrane region" description="Helical" evidence="8">
    <location>
        <begin position="256"/>
        <end position="282"/>
    </location>
</feature>
<keyword evidence="4" id="KW-1003">Cell membrane</keyword>
<name>A0A5C8NLE0_9ACTN</name>
<feature type="transmembrane region" description="Helical" evidence="8">
    <location>
        <begin position="674"/>
        <end position="693"/>
    </location>
</feature>
<protein>
    <submittedName>
        <fullName evidence="9">Iron ABC transporter permease</fullName>
    </submittedName>
</protein>
<evidence type="ECO:0000256" key="2">
    <source>
        <dbReference type="ARBA" id="ARBA00007935"/>
    </source>
</evidence>
<keyword evidence="3" id="KW-0813">Transport</keyword>
<reference evidence="9 10" key="1">
    <citation type="submission" date="2019-06" db="EMBL/GenBank/DDBJ databases">
        <title>Aeromicrobium sp. nov., isolated from a maize field.</title>
        <authorList>
            <person name="Lin S.-Y."/>
            <person name="Tsai C.-F."/>
            <person name="Young C.-C."/>
        </authorList>
    </citation>
    <scope>NUCLEOTIDE SEQUENCE [LARGE SCALE GENOMIC DNA]</scope>
    <source>
        <strain evidence="9 10">CC-CFT486</strain>
    </source>
</reference>
<feature type="transmembrane region" description="Helical" evidence="8">
    <location>
        <begin position="605"/>
        <end position="632"/>
    </location>
</feature>
<dbReference type="GO" id="GO:0033214">
    <property type="term" value="P:siderophore-iron import into cell"/>
    <property type="evidence" value="ECO:0007669"/>
    <property type="project" value="TreeGrafter"/>
</dbReference>
<dbReference type="Gene3D" id="1.10.3470.10">
    <property type="entry name" value="ABC transporter involved in vitamin B12 uptake, BtuC"/>
    <property type="match status" value="2"/>
</dbReference>
<feature type="transmembrane region" description="Helical" evidence="8">
    <location>
        <begin position="378"/>
        <end position="399"/>
    </location>
</feature>
<sequence length="699" mass="70912">MTLVEDRTTTTTAVRRDVPTETPAATWRLLSLVVGLLGLVVVVAAAHVVQGTADVGVRDLVSWLLGRSDSGTAAVVIDSRLPRLAAGALVGVALGVAGCVMQSMSRNLLASPDTLAVNAGAFVALAAAGGLGLGATLFGDLGLAFAGGLLGAALVLGLAGTEYGTVRLVLAGTVVALVLRSVATTFLILNPLETRGLHAWEAGSLSQNSFDTVTAMLPVVLVAIAALTLMVRRLDVLSLGDDEARALGVPVRQTQLIVLMLAVLLSAAAVTVAGPIAFVGLVAPGLTRLVVGRVPGLHRHRVLLPVTALVGITITLAADVVVRAMIGSQRAVMVPTGIMTSLLGGLLMIGFAFRLRAQRLGTRSDDLDVRGRGTTHPYLLIAGLTLVLAALIATALLVGDATFLLGDLVQWLTGRSDGLVAAVLDARAPRVVAAVLAGVALAVAGTMTQAVTRNALADPAIIGVSGGAAVGAVVVVTAVPTASFWVLAGAAGAGALLAAALVFGLAARGGFATDRLVLVGVGVAFLATALVTLMIVTTDPYNASKALTWLSGSTYGRSFEHLVPLAVACAALIPAAVLGYRHLDLVSIDDDTPRVLGVRLPLARLGLLACAVLLTATSVAAIGLVTFVGLVTPHAARTLVGRRHALVIPVAALLGASLMVVADLVGRTVMAPAQLPVSLLTALIGGPYFFYLLRRAARS</sequence>
<dbReference type="RefSeq" id="WP_147684392.1">
    <property type="nucleotide sequence ID" value="NZ_VDUX01000002.1"/>
</dbReference>
<evidence type="ECO:0000256" key="7">
    <source>
        <dbReference type="ARBA" id="ARBA00023136"/>
    </source>
</evidence>
<dbReference type="CDD" id="cd06550">
    <property type="entry name" value="TM_ABC_iron-siderophores_like"/>
    <property type="match status" value="2"/>
</dbReference>
<feature type="transmembrane region" description="Helical" evidence="8">
    <location>
        <begin position="644"/>
        <end position="662"/>
    </location>
</feature>
<comment type="caution">
    <text evidence="9">The sequence shown here is derived from an EMBL/GenBank/DDBJ whole genome shotgun (WGS) entry which is preliminary data.</text>
</comment>
<dbReference type="GO" id="GO:0005886">
    <property type="term" value="C:plasma membrane"/>
    <property type="evidence" value="ECO:0007669"/>
    <property type="project" value="UniProtKB-SubCell"/>
</dbReference>
<gene>
    <name evidence="9" type="ORF">FHP06_04985</name>
</gene>
<organism evidence="9 10">
    <name type="scientific">Aeromicrobium terrae</name>
    <dbReference type="NCBI Taxonomy" id="2498846"/>
    <lineage>
        <taxon>Bacteria</taxon>
        <taxon>Bacillati</taxon>
        <taxon>Actinomycetota</taxon>
        <taxon>Actinomycetes</taxon>
        <taxon>Propionibacteriales</taxon>
        <taxon>Nocardioidaceae</taxon>
        <taxon>Aeromicrobium</taxon>
    </lineage>
</organism>
<keyword evidence="10" id="KW-1185">Reference proteome</keyword>
<feature type="transmembrane region" description="Helical" evidence="8">
    <location>
        <begin position="84"/>
        <end position="103"/>
    </location>
</feature>
<feature type="transmembrane region" description="Helical" evidence="8">
    <location>
        <begin position="484"/>
        <end position="504"/>
    </location>
</feature>
<keyword evidence="6 8" id="KW-1133">Transmembrane helix</keyword>
<feature type="transmembrane region" description="Helical" evidence="8">
    <location>
        <begin position="210"/>
        <end position="231"/>
    </location>
</feature>
<comment type="subcellular location">
    <subcellularLocation>
        <location evidence="1">Cell membrane</location>
        <topology evidence="1">Multi-pass membrane protein</topology>
    </subcellularLocation>
</comment>
<feature type="transmembrane region" description="Helical" evidence="8">
    <location>
        <begin position="302"/>
        <end position="326"/>
    </location>
</feature>
<accession>A0A5C8NLE0</accession>
<dbReference type="Proteomes" id="UP000321571">
    <property type="component" value="Unassembled WGS sequence"/>
</dbReference>
<feature type="transmembrane region" description="Helical" evidence="8">
    <location>
        <begin position="166"/>
        <end position="189"/>
    </location>
</feature>